<dbReference type="EMBL" id="SPLM01000036">
    <property type="protein sequence ID" value="TMW66458.1"/>
    <property type="molecule type" value="Genomic_DNA"/>
</dbReference>
<keyword evidence="1" id="KW-0472">Membrane</keyword>
<evidence type="ECO:0000313" key="3">
    <source>
        <dbReference type="Proteomes" id="UP000794436"/>
    </source>
</evidence>
<dbReference type="OrthoDB" id="64243at2759"/>
<feature type="transmembrane region" description="Helical" evidence="1">
    <location>
        <begin position="522"/>
        <end position="543"/>
    </location>
</feature>
<feature type="transmembrane region" description="Helical" evidence="1">
    <location>
        <begin position="346"/>
        <end position="367"/>
    </location>
</feature>
<comment type="caution">
    <text evidence="2">The sequence shown here is derived from an EMBL/GenBank/DDBJ whole genome shotgun (WGS) entry which is preliminary data.</text>
</comment>
<accession>A0A8K1CQD9</accession>
<proteinExistence type="predicted"/>
<evidence type="ECO:0000313" key="2">
    <source>
        <dbReference type="EMBL" id="TMW66458.1"/>
    </source>
</evidence>
<gene>
    <name evidence="2" type="ORF">Poli38472_004223</name>
</gene>
<dbReference type="Proteomes" id="UP000794436">
    <property type="component" value="Unassembled WGS sequence"/>
</dbReference>
<reference evidence="2" key="1">
    <citation type="submission" date="2019-03" db="EMBL/GenBank/DDBJ databases">
        <title>Long read genome sequence of the mycoparasitic Pythium oligandrum ATCC 38472 isolated from sugarbeet rhizosphere.</title>
        <authorList>
            <person name="Gaulin E."/>
        </authorList>
    </citation>
    <scope>NUCLEOTIDE SEQUENCE</scope>
    <source>
        <strain evidence="2">ATCC 38472_TT</strain>
    </source>
</reference>
<organism evidence="2 3">
    <name type="scientific">Pythium oligandrum</name>
    <name type="common">Mycoparasitic fungus</name>
    <dbReference type="NCBI Taxonomy" id="41045"/>
    <lineage>
        <taxon>Eukaryota</taxon>
        <taxon>Sar</taxon>
        <taxon>Stramenopiles</taxon>
        <taxon>Oomycota</taxon>
        <taxon>Peronosporomycetes</taxon>
        <taxon>Pythiales</taxon>
        <taxon>Pythiaceae</taxon>
        <taxon>Pythium</taxon>
    </lineage>
</organism>
<keyword evidence="3" id="KW-1185">Reference proteome</keyword>
<keyword evidence="1" id="KW-0812">Transmembrane</keyword>
<dbReference type="AlphaFoldDB" id="A0A8K1CQD9"/>
<evidence type="ECO:0000256" key="1">
    <source>
        <dbReference type="SAM" id="Phobius"/>
    </source>
</evidence>
<name>A0A8K1CQD9_PYTOL</name>
<keyword evidence="1" id="KW-1133">Transmembrane helix</keyword>
<protein>
    <submittedName>
        <fullName evidence="2">Uncharacterized protein</fullName>
    </submittedName>
</protein>
<sequence length="688" mass="77577">MQQPVTAKVLAQPLGLKRPSQMVPHSVKFGKCPTPAQLTHLLRRLIGLAAAIFYVYSIVESGVYSVHTLFGAMQANDNFGGYKADFITSFAGTKAIKESPLFTQVLAGDSTPLQDTIYLESLNKATFTQCDRMAEMSQWLYSNEFIRSHWDDLISQTSYNLSLFRESELIVPVVDCSFSAIAMGDITSARVFYLMRKKADPTDVFLIVISFSTQDYSVPDQFQNGPAIYAAIVVIRDMREAVKERYRALSMSYPFEGPYYSVYTLKALSDDGFVILENVPDDPTVVYKRILYTSNRSGYYLKSEESQANLKNTHWMIYEDPVLTLSKWQWAGFAIMRNSWGWARCVHFIFAIDTILNLFILMIVIYRNYQRRKIWVGDAFVSISTSLQIRAVSVVAIWAMENFWQLSVMTLQFGSSQGKLDTSLSYPQIMHGDFMMLYVALTGFLGTIVHERIDPGLTIILYEIGYRSSAAMATWFPAINSKIIAYALKDYLSGISNISFALNGYSPFGYWATHELIRDAPAIFAATAPMFMTFIVVIVYAVARKAYRQYNPSRAIAYSSRLTKGSSNMSEGKGLKSPFTMFELATGAELQNRVGLVSDYDNCVYIKGMRYASADGIFCNGFVIANSKWLIRMSDLWSVFLIIITGTRLRDVYVYEVTDHKASQAAILVYPKTMNLGDLTKLNTTVLA</sequence>